<dbReference type="RefSeq" id="WP_227889461.1">
    <property type="nucleotide sequence ID" value="NZ_JAJFZQ010000001.1"/>
</dbReference>
<sequence length="50" mass="5523">MDSIQLWHITVLVIVVLIVAAIAGLVHFVRKNSPGRRSNHVTLPQQEPPA</sequence>
<keyword evidence="3" id="KW-1185">Reference proteome</keyword>
<dbReference type="Proteomes" id="UP001139168">
    <property type="component" value="Unassembled WGS sequence"/>
</dbReference>
<feature type="transmembrane region" description="Helical" evidence="1">
    <location>
        <begin position="6"/>
        <end position="29"/>
    </location>
</feature>
<keyword evidence="1" id="KW-1133">Transmembrane helix</keyword>
<accession>A0ABS8GDC0</accession>
<keyword evidence="1" id="KW-0812">Transmembrane</keyword>
<evidence type="ECO:0000313" key="2">
    <source>
        <dbReference type="EMBL" id="MCC3264610.1"/>
    </source>
</evidence>
<reference evidence="2" key="1">
    <citation type="submission" date="2021-10" db="EMBL/GenBank/DDBJ databases">
        <title>Novel species in genus Arthrobacter.</title>
        <authorList>
            <person name="Liu Y."/>
        </authorList>
    </citation>
    <scope>NUCLEOTIDE SEQUENCE</scope>
    <source>
        <strain evidence="2">Zg-Y786</strain>
    </source>
</reference>
<protein>
    <submittedName>
        <fullName evidence="2">Uncharacterized protein</fullName>
    </submittedName>
</protein>
<evidence type="ECO:0000313" key="3">
    <source>
        <dbReference type="Proteomes" id="UP001139168"/>
    </source>
</evidence>
<gene>
    <name evidence="2" type="ORF">LJ752_00905</name>
</gene>
<proteinExistence type="predicted"/>
<comment type="caution">
    <text evidence="2">The sequence shown here is derived from an EMBL/GenBank/DDBJ whole genome shotgun (WGS) entry which is preliminary data.</text>
</comment>
<organism evidence="2 3">
    <name type="scientific">Arthrobacter gengyunqii</name>
    <dbReference type="NCBI Taxonomy" id="2886940"/>
    <lineage>
        <taxon>Bacteria</taxon>
        <taxon>Bacillati</taxon>
        <taxon>Actinomycetota</taxon>
        <taxon>Actinomycetes</taxon>
        <taxon>Micrococcales</taxon>
        <taxon>Micrococcaceae</taxon>
        <taxon>Arthrobacter</taxon>
    </lineage>
</organism>
<evidence type="ECO:0000256" key="1">
    <source>
        <dbReference type="SAM" id="Phobius"/>
    </source>
</evidence>
<keyword evidence="1" id="KW-0472">Membrane</keyword>
<dbReference type="EMBL" id="JAJFZQ010000001">
    <property type="protein sequence ID" value="MCC3264610.1"/>
    <property type="molecule type" value="Genomic_DNA"/>
</dbReference>
<name>A0ABS8GDC0_9MICC</name>